<feature type="domain" description="Ferric oxidoreductase" evidence="8">
    <location>
        <begin position="51"/>
        <end position="159"/>
    </location>
</feature>
<protein>
    <recommendedName>
        <fullName evidence="7">Protein-methionine-sulfoxide reductase heme-binding subunit MsrQ</fullName>
    </recommendedName>
    <alternativeName>
        <fullName evidence="7">Flavocytochrome MsrQ</fullName>
    </alternativeName>
</protein>
<dbReference type="InterPro" id="IPR013130">
    <property type="entry name" value="Fe3_Rdtase_TM_dom"/>
</dbReference>
<dbReference type="GO" id="GO:0020037">
    <property type="term" value="F:heme binding"/>
    <property type="evidence" value="ECO:0007669"/>
    <property type="project" value="UniProtKB-UniRule"/>
</dbReference>
<dbReference type="GO" id="GO:0005886">
    <property type="term" value="C:plasma membrane"/>
    <property type="evidence" value="ECO:0007669"/>
    <property type="project" value="UniProtKB-SubCell"/>
</dbReference>
<keyword evidence="6 7" id="KW-0472">Membrane</keyword>
<comment type="similarity">
    <text evidence="7">Belongs to the MsrQ family.</text>
</comment>
<feature type="transmembrane region" description="Helical" evidence="7">
    <location>
        <begin position="110"/>
        <end position="131"/>
    </location>
</feature>
<keyword evidence="2 7" id="KW-0813">Transport</keyword>
<feature type="transmembrane region" description="Helical" evidence="7">
    <location>
        <begin position="12"/>
        <end position="31"/>
    </location>
</feature>
<keyword evidence="10" id="KW-1185">Reference proteome</keyword>
<feature type="transmembrane region" description="Helical" evidence="7">
    <location>
        <begin position="151"/>
        <end position="170"/>
    </location>
</feature>
<comment type="subunit">
    <text evidence="7">Heterodimer of a catalytic subunit (MsrP) and a heme-binding subunit (MsrQ).</text>
</comment>
<comment type="cofactor">
    <cofactor evidence="7">
        <name>FMN</name>
        <dbReference type="ChEBI" id="CHEBI:58210"/>
    </cofactor>
    <text evidence="7">Binds 1 FMN per subunit.</text>
</comment>
<dbReference type="Pfam" id="PF01794">
    <property type="entry name" value="Ferric_reduct"/>
    <property type="match status" value="1"/>
</dbReference>
<reference evidence="10" key="1">
    <citation type="submission" date="2015-09" db="EMBL/GenBank/DDBJ databases">
        <authorList>
            <person name="Rodrigo-Torres L."/>
            <person name="Arahal D.R."/>
        </authorList>
    </citation>
    <scope>NUCLEOTIDE SEQUENCE [LARGE SCALE GENOMIC DNA]</scope>
    <source>
        <strain evidence="10">CECT 5091</strain>
    </source>
</reference>
<name>A0A0P1IC18_9RHOB</name>
<evidence type="ECO:0000256" key="2">
    <source>
        <dbReference type="ARBA" id="ARBA00022448"/>
    </source>
</evidence>
<dbReference type="PANTHER" id="PTHR36964">
    <property type="entry name" value="PROTEIN-METHIONINE-SULFOXIDE REDUCTASE HEME-BINDING SUBUNIT MSRQ"/>
    <property type="match status" value="1"/>
</dbReference>
<keyword evidence="7" id="KW-0479">Metal-binding</keyword>
<dbReference type="AlphaFoldDB" id="A0A0P1IC18"/>
<dbReference type="STRING" id="1715692.RUE5091_02626"/>
<evidence type="ECO:0000256" key="4">
    <source>
        <dbReference type="ARBA" id="ARBA00022989"/>
    </source>
</evidence>
<evidence type="ECO:0000256" key="3">
    <source>
        <dbReference type="ARBA" id="ARBA00022692"/>
    </source>
</evidence>
<keyword evidence="7" id="KW-0288">FMN</keyword>
<dbReference type="GO" id="GO:0009055">
    <property type="term" value="F:electron transfer activity"/>
    <property type="evidence" value="ECO:0007669"/>
    <property type="project" value="UniProtKB-UniRule"/>
</dbReference>
<evidence type="ECO:0000313" key="9">
    <source>
        <dbReference type="EMBL" id="CUK04444.1"/>
    </source>
</evidence>
<dbReference type="NCBIfam" id="NF003833">
    <property type="entry name" value="PRK05419.1-5"/>
    <property type="match status" value="1"/>
</dbReference>
<evidence type="ECO:0000313" key="10">
    <source>
        <dbReference type="Proteomes" id="UP000051260"/>
    </source>
</evidence>
<keyword evidence="5 7" id="KW-0408">Iron</keyword>
<dbReference type="GO" id="GO:0046872">
    <property type="term" value="F:metal ion binding"/>
    <property type="evidence" value="ECO:0007669"/>
    <property type="project" value="UniProtKB-KW"/>
</dbReference>
<dbReference type="InterPro" id="IPR022837">
    <property type="entry name" value="MsrQ-like"/>
</dbReference>
<proteinExistence type="inferred from homology"/>
<sequence length="204" mass="22805">MQQMNQILRRIPVWAVYLIGALPAPWLFYQGLTGGLGVNPIEALEHRYGELALQLLIGVLALSPLRRFLGLNLLKFRRALGVLTFTYVTLHLLVWLVLDVQVPSQIWADIVKRPYITVGMAAFALMLPLAVTSNNLSVRKLGPRWRSLQRLVFPAAILGGLHYVILAKGFQVEPLVYLSAIVVLLMLRMPISGVLTRTRQADST</sequence>
<organism evidence="9 10">
    <name type="scientific">Ruegeria denitrificans</name>
    <dbReference type="NCBI Taxonomy" id="1715692"/>
    <lineage>
        <taxon>Bacteria</taxon>
        <taxon>Pseudomonadati</taxon>
        <taxon>Pseudomonadota</taxon>
        <taxon>Alphaproteobacteria</taxon>
        <taxon>Rhodobacterales</taxon>
        <taxon>Roseobacteraceae</taxon>
        <taxon>Ruegeria</taxon>
    </lineage>
</organism>
<keyword evidence="7" id="KW-1003">Cell membrane</keyword>
<accession>A0A0P1IC18</accession>
<comment type="cofactor">
    <cofactor evidence="7">
        <name>heme b</name>
        <dbReference type="ChEBI" id="CHEBI:60344"/>
    </cofactor>
    <text evidence="7">Binds 1 heme b (iron(II)-protoporphyrin IX) group per subunit.</text>
</comment>
<evidence type="ECO:0000256" key="5">
    <source>
        <dbReference type="ARBA" id="ARBA00023004"/>
    </source>
</evidence>
<dbReference type="OrthoDB" id="9788328at2"/>
<evidence type="ECO:0000256" key="6">
    <source>
        <dbReference type="ARBA" id="ARBA00023136"/>
    </source>
</evidence>
<dbReference type="Proteomes" id="UP000051260">
    <property type="component" value="Unassembled WGS sequence"/>
</dbReference>
<keyword evidence="4 7" id="KW-1133">Transmembrane helix</keyword>
<comment type="subcellular location">
    <subcellularLocation>
        <location evidence="7">Cell membrane</location>
        <topology evidence="7">Multi-pass membrane protein</topology>
    </subcellularLocation>
    <subcellularLocation>
        <location evidence="1">Membrane</location>
        <topology evidence="1">Multi-pass membrane protein</topology>
    </subcellularLocation>
</comment>
<dbReference type="GO" id="GO:0030091">
    <property type="term" value="P:protein repair"/>
    <property type="evidence" value="ECO:0007669"/>
    <property type="project" value="UniProtKB-UniRule"/>
</dbReference>
<comment type="function">
    <text evidence="7">Part of the MsrPQ system that repairs oxidized periplasmic proteins containing methionine sulfoxide residues (Met-O), using respiratory chain electrons. Thus protects these proteins from oxidative-stress damage caused by reactive species of oxygen and chlorine generated by the host defense mechanisms. MsrPQ is essential for the maintenance of envelope integrity under bleach stress, rescuing a wide series of structurally unrelated periplasmic proteins from methionine oxidation. MsrQ provides electrons for reduction to the reductase catalytic subunit MsrP, using the quinone pool of the respiratory chain.</text>
</comment>
<feature type="transmembrane region" description="Helical" evidence="7">
    <location>
        <begin position="80"/>
        <end position="98"/>
    </location>
</feature>
<keyword evidence="7" id="KW-0285">Flavoprotein</keyword>
<keyword evidence="3 7" id="KW-0812">Transmembrane</keyword>
<evidence type="ECO:0000259" key="8">
    <source>
        <dbReference type="Pfam" id="PF01794"/>
    </source>
</evidence>
<dbReference type="GO" id="GO:0016679">
    <property type="term" value="F:oxidoreductase activity, acting on diphenols and related substances as donors"/>
    <property type="evidence" value="ECO:0007669"/>
    <property type="project" value="TreeGrafter"/>
</dbReference>
<keyword evidence="7" id="KW-0249">Electron transport</keyword>
<keyword evidence="7" id="KW-0349">Heme</keyword>
<feature type="transmembrane region" description="Helical" evidence="7">
    <location>
        <begin position="176"/>
        <end position="195"/>
    </location>
</feature>
<dbReference type="EMBL" id="CYUD01000007">
    <property type="protein sequence ID" value="CUK04444.1"/>
    <property type="molecule type" value="Genomic_DNA"/>
</dbReference>
<dbReference type="RefSeq" id="WP_058282308.1">
    <property type="nucleotide sequence ID" value="NZ_CYUD01000007.1"/>
</dbReference>
<gene>
    <name evidence="9" type="primary">yedZ</name>
    <name evidence="7" type="synonym">msrQ</name>
    <name evidence="9" type="ORF">RUE5091_02626</name>
</gene>
<dbReference type="HAMAP" id="MF_01207">
    <property type="entry name" value="MsrQ"/>
    <property type="match status" value="1"/>
</dbReference>
<evidence type="ECO:0000256" key="7">
    <source>
        <dbReference type="HAMAP-Rule" id="MF_01207"/>
    </source>
</evidence>
<evidence type="ECO:0000256" key="1">
    <source>
        <dbReference type="ARBA" id="ARBA00004141"/>
    </source>
</evidence>
<feature type="transmembrane region" description="Helical" evidence="7">
    <location>
        <begin position="51"/>
        <end position="68"/>
    </location>
</feature>
<dbReference type="GO" id="GO:0010181">
    <property type="term" value="F:FMN binding"/>
    <property type="evidence" value="ECO:0007669"/>
    <property type="project" value="UniProtKB-UniRule"/>
</dbReference>
<dbReference type="PANTHER" id="PTHR36964:SF1">
    <property type="entry name" value="PROTEIN-METHIONINE-SULFOXIDE REDUCTASE HEME-BINDING SUBUNIT MSRQ"/>
    <property type="match status" value="1"/>
</dbReference>